<dbReference type="InterPro" id="IPR002523">
    <property type="entry name" value="MgTranspt_CorA/ZnTranspt_ZntB"/>
</dbReference>
<keyword evidence="2" id="KW-0343">GTPase activation</keyword>
<dbReference type="InterPro" id="IPR001849">
    <property type="entry name" value="PH_domain"/>
</dbReference>
<evidence type="ECO:0008006" key="12">
    <source>
        <dbReference type="Google" id="ProtNLM"/>
    </source>
</evidence>
<feature type="compositionally biased region" description="Basic and acidic residues" evidence="6">
    <location>
        <begin position="2257"/>
        <end position="2288"/>
    </location>
</feature>
<feature type="region of interest" description="Disordered" evidence="6">
    <location>
        <begin position="1165"/>
        <end position="1245"/>
    </location>
</feature>
<dbReference type="Gene3D" id="1.10.555.10">
    <property type="entry name" value="Rho GTPase activation protein"/>
    <property type="match status" value="1"/>
</dbReference>
<feature type="compositionally biased region" description="Basic residues" evidence="6">
    <location>
        <begin position="164"/>
        <end position="174"/>
    </location>
</feature>
<feature type="compositionally biased region" description="Pro residues" evidence="6">
    <location>
        <begin position="2390"/>
        <end position="2408"/>
    </location>
</feature>
<dbReference type="Pfam" id="PF00620">
    <property type="entry name" value="RhoGAP"/>
    <property type="match status" value="1"/>
</dbReference>
<feature type="compositionally biased region" description="Pro residues" evidence="6">
    <location>
        <begin position="2183"/>
        <end position="2200"/>
    </location>
</feature>
<feature type="domain" description="PH" evidence="8">
    <location>
        <begin position="1547"/>
        <end position="1588"/>
    </location>
</feature>
<dbReference type="PROSITE" id="PS50003">
    <property type="entry name" value="PH_DOMAIN"/>
    <property type="match status" value="1"/>
</dbReference>
<feature type="non-terminal residue" evidence="10">
    <location>
        <position position="2584"/>
    </location>
</feature>
<feature type="compositionally biased region" description="Low complexity" evidence="6">
    <location>
        <begin position="1928"/>
        <end position="1939"/>
    </location>
</feature>
<dbReference type="PROSITE" id="PS50238">
    <property type="entry name" value="RHOGAP"/>
    <property type="match status" value="1"/>
</dbReference>
<feature type="compositionally biased region" description="Pro residues" evidence="6">
    <location>
        <begin position="2218"/>
        <end position="2229"/>
    </location>
</feature>
<dbReference type="Pfam" id="PF01544">
    <property type="entry name" value="CorA"/>
    <property type="match status" value="1"/>
</dbReference>
<evidence type="ECO:0000313" key="11">
    <source>
        <dbReference type="Proteomes" id="UP000045706"/>
    </source>
</evidence>
<dbReference type="GO" id="GO:0005096">
    <property type="term" value="F:GTPase activator activity"/>
    <property type="evidence" value="ECO:0007669"/>
    <property type="project" value="UniProtKB-KW"/>
</dbReference>
<evidence type="ECO:0000256" key="3">
    <source>
        <dbReference type="ARBA" id="ARBA00022692"/>
    </source>
</evidence>
<protein>
    <recommendedName>
        <fullName evidence="12">Rho-GAP domain-containing protein</fullName>
    </recommendedName>
</protein>
<feature type="transmembrane region" description="Helical" evidence="7">
    <location>
        <begin position="1000"/>
        <end position="1022"/>
    </location>
</feature>
<feature type="compositionally biased region" description="Polar residues" evidence="6">
    <location>
        <begin position="1947"/>
        <end position="1965"/>
    </location>
</feature>
<gene>
    <name evidence="10" type="ORF">BN1723_003845</name>
</gene>
<feature type="compositionally biased region" description="Basic and acidic residues" evidence="6">
    <location>
        <begin position="518"/>
        <end position="534"/>
    </location>
</feature>
<accession>A0A0G4MD05</accession>
<evidence type="ECO:0000259" key="8">
    <source>
        <dbReference type="PROSITE" id="PS50003"/>
    </source>
</evidence>
<feature type="compositionally biased region" description="Low complexity" evidence="6">
    <location>
        <begin position="2166"/>
        <end position="2182"/>
    </location>
</feature>
<feature type="compositionally biased region" description="Basic and acidic residues" evidence="6">
    <location>
        <begin position="1592"/>
        <end position="1609"/>
    </location>
</feature>
<feature type="compositionally biased region" description="Basic and acidic residues" evidence="6">
    <location>
        <begin position="2438"/>
        <end position="2450"/>
    </location>
</feature>
<feature type="region of interest" description="Disordered" evidence="6">
    <location>
        <begin position="1919"/>
        <end position="1972"/>
    </location>
</feature>
<evidence type="ECO:0000256" key="6">
    <source>
        <dbReference type="SAM" id="MobiDB-lite"/>
    </source>
</evidence>
<dbReference type="GO" id="GO:0005938">
    <property type="term" value="C:cell cortex"/>
    <property type="evidence" value="ECO:0007669"/>
    <property type="project" value="UniProtKB-ARBA"/>
</dbReference>
<dbReference type="InterPro" id="IPR045863">
    <property type="entry name" value="CorA_TM1_TM2"/>
</dbReference>
<dbReference type="InterPro" id="IPR000198">
    <property type="entry name" value="RhoGAP_dom"/>
</dbReference>
<proteinExistence type="predicted"/>
<keyword evidence="5 7" id="KW-0472">Membrane</keyword>
<comment type="subcellular location">
    <subcellularLocation>
        <location evidence="1">Membrane</location>
        <topology evidence="1">Multi-pass membrane protein</topology>
    </subcellularLocation>
</comment>
<evidence type="ECO:0000256" key="2">
    <source>
        <dbReference type="ARBA" id="ARBA00022468"/>
    </source>
</evidence>
<dbReference type="SUPFAM" id="SSF48350">
    <property type="entry name" value="GTPase activation domain, GAP"/>
    <property type="match status" value="1"/>
</dbReference>
<feature type="region of interest" description="Disordered" evidence="6">
    <location>
        <begin position="1515"/>
        <end position="1543"/>
    </location>
</feature>
<dbReference type="PANTHER" id="PTHR23176:SF129">
    <property type="entry name" value="RHO GTPASE ACTIVATING PROTEIN AT 16F, ISOFORM E-RELATED"/>
    <property type="match status" value="1"/>
</dbReference>
<feature type="region of interest" description="Disordered" evidence="6">
    <location>
        <begin position="1329"/>
        <end position="1351"/>
    </location>
</feature>
<dbReference type="GO" id="GO:0046873">
    <property type="term" value="F:metal ion transmembrane transporter activity"/>
    <property type="evidence" value="ECO:0007669"/>
    <property type="project" value="InterPro"/>
</dbReference>
<dbReference type="GO" id="GO:0007165">
    <property type="term" value="P:signal transduction"/>
    <property type="evidence" value="ECO:0007669"/>
    <property type="project" value="InterPro"/>
</dbReference>
<feature type="compositionally biased region" description="Basic and acidic residues" evidence="6">
    <location>
        <begin position="98"/>
        <end position="107"/>
    </location>
</feature>
<feature type="region of interest" description="Disordered" evidence="6">
    <location>
        <begin position="2070"/>
        <end position="2450"/>
    </location>
</feature>
<dbReference type="Gene3D" id="1.20.58.340">
    <property type="entry name" value="Magnesium transport protein CorA, transmembrane region"/>
    <property type="match status" value="1"/>
</dbReference>
<dbReference type="Proteomes" id="UP000045706">
    <property type="component" value="Unassembled WGS sequence"/>
</dbReference>
<dbReference type="InterPro" id="IPR008936">
    <property type="entry name" value="Rho_GTPase_activation_prot"/>
</dbReference>
<feature type="region of interest" description="Disordered" evidence="6">
    <location>
        <begin position="149"/>
        <end position="174"/>
    </location>
</feature>
<feature type="compositionally biased region" description="Polar residues" evidence="6">
    <location>
        <begin position="2370"/>
        <end position="2383"/>
    </location>
</feature>
<feature type="compositionally biased region" description="Basic residues" evidence="6">
    <location>
        <begin position="1436"/>
        <end position="1450"/>
    </location>
</feature>
<feature type="compositionally biased region" description="Low complexity" evidence="6">
    <location>
        <begin position="2082"/>
        <end position="2092"/>
    </location>
</feature>
<dbReference type="EMBL" id="CVQI01024446">
    <property type="protein sequence ID" value="CRK32177.1"/>
    <property type="molecule type" value="Genomic_DNA"/>
</dbReference>
<feature type="compositionally biased region" description="Basic and acidic residues" evidence="6">
    <location>
        <begin position="1165"/>
        <end position="1241"/>
    </location>
</feature>
<evidence type="ECO:0000256" key="7">
    <source>
        <dbReference type="SAM" id="Phobius"/>
    </source>
</evidence>
<feature type="transmembrane region" description="Helical" evidence="7">
    <location>
        <begin position="965"/>
        <end position="988"/>
    </location>
</feature>
<dbReference type="SUPFAM" id="SSF144083">
    <property type="entry name" value="Magnesium transport protein CorA, transmembrane region"/>
    <property type="match status" value="1"/>
</dbReference>
<feature type="region of interest" description="Disordered" evidence="6">
    <location>
        <begin position="497"/>
        <end position="540"/>
    </location>
</feature>
<dbReference type="GO" id="GO:0016020">
    <property type="term" value="C:membrane"/>
    <property type="evidence" value="ECO:0007669"/>
    <property type="project" value="UniProtKB-SubCell"/>
</dbReference>
<feature type="compositionally biased region" description="Acidic residues" evidence="6">
    <location>
        <begin position="2240"/>
        <end position="2251"/>
    </location>
</feature>
<feature type="region of interest" description="Disordered" evidence="6">
    <location>
        <begin position="1433"/>
        <end position="1453"/>
    </location>
</feature>
<reference evidence="11" key="1">
    <citation type="submission" date="2015-05" db="EMBL/GenBank/DDBJ databases">
        <authorList>
            <person name="Fogelqvist Johan"/>
        </authorList>
    </citation>
    <scope>NUCLEOTIDE SEQUENCE [LARGE SCALE GENOMIC DNA]</scope>
</reference>
<evidence type="ECO:0000256" key="5">
    <source>
        <dbReference type="ARBA" id="ARBA00023136"/>
    </source>
</evidence>
<evidence type="ECO:0000313" key="10">
    <source>
        <dbReference type="EMBL" id="CRK32177.1"/>
    </source>
</evidence>
<dbReference type="InterPro" id="IPR050729">
    <property type="entry name" value="Rho-GAP"/>
</dbReference>
<name>A0A0G4MD05_VERLO</name>
<feature type="compositionally biased region" description="Basic and acidic residues" evidence="6">
    <location>
        <begin position="40"/>
        <end position="53"/>
    </location>
</feature>
<evidence type="ECO:0000259" key="9">
    <source>
        <dbReference type="PROSITE" id="PS50238"/>
    </source>
</evidence>
<keyword evidence="4 7" id="KW-1133">Transmembrane helix</keyword>
<keyword evidence="3 7" id="KW-0812">Transmembrane</keyword>
<dbReference type="SMART" id="SM00324">
    <property type="entry name" value="RhoGAP"/>
    <property type="match status" value="1"/>
</dbReference>
<feature type="compositionally biased region" description="Basic and acidic residues" evidence="6">
    <location>
        <begin position="2137"/>
        <end position="2165"/>
    </location>
</feature>
<dbReference type="PANTHER" id="PTHR23176">
    <property type="entry name" value="RHO/RAC/CDC GTPASE-ACTIVATING PROTEIN"/>
    <property type="match status" value="1"/>
</dbReference>
<evidence type="ECO:0000256" key="1">
    <source>
        <dbReference type="ARBA" id="ARBA00004141"/>
    </source>
</evidence>
<feature type="domain" description="Rho-GAP" evidence="9">
    <location>
        <begin position="1762"/>
        <end position="1962"/>
    </location>
</feature>
<feature type="region of interest" description="Disordered" evidence="6">
    <location>
        <begin position="34"/>
        <end position="66"/>
    </location>
</feature>
<feature type="region of interest" description="Disordered" evidence="6">
    <location>
        <begin position="82"/>
        <end position="107"/>
    </location>
</feature>
<evidence type="ECO:0000256" key="4">
    <source>
        <dbReference type="ARBA" id="ARBA00022989"/>
    </source>
</evidence>
<feature type="region of interest" description="Disordered" evidence="6">
    <location>
        <begin position="1592"/>
        <end position="1755"/>
    </location>
</feature>
<sequence length="2584" mass="288994">MQYEVIDDRPLRRPRELDYVIRHTAPTAIRYEDNCAGPARSRERTYGPRDDRSYSPPVRRRSRRYDGRYDMGELKPRFTHGYGHYDRYSSPSPPPIIERTRERRGYGGEDEPALRIERRRAVRRDSYSQPHDTLIARVASFKFDSSPEAPADLSLDASSTISPKGKRGSTSRPHKAVHVFRSEYTGDGHLEGNHSISLTSRSDPEGESLSLFRWLHVKQDIMNFDSLAADIQALPFLTTPQRKAISRLLSDVKKNSSRPIRVSEDTTVRHMDPGVRQLDIPPSKDSRDSHITPTPVTWLCIPYFSLERYSGLSASTNPGSYPTQTLLQASYARIAYKRDMQQAARHINSGDKGWCFHIPQLWCLVIGDSVLVTCGLMDELTLRDKAISVQEEIPRPPNSKGVKGARILVRCGGSLSWSIPAEECKTFLAFAAHFHELWPAVLEFYHDQQMVSKDTWRDIFKLLQRGRSSITLTMKTKFAPPFTPSSRLHDLHRAPGRIPAFKDTKSPEESNLQPSPRGKRDEAATEFDKEDKPTEIPSRNPNEIFHVFSWIKTKSSSAADYPNLENIQGRLEQVSSLLSGDSNAAGSKAFRAASTLDRAATHARVEASTQQASDVGASSRRPGRYRQSAIELFNTADVVYNFFFPKRTEDTTILKYWGSIAQLCFPQASETNRHGRGDRRSAGDSPHPNIGLILSKFGDLMPNMLAFKQLMTQATESDRAKIQVSEDLTRAWPLIVMSLIHSCADMGSVSSWAEQLNFAISLIQSGMAETIDSLSSFRLADKVTVLPMDLVSLMSIRLLSDITGKHPSASETYLEYLQGLEAQITSMPSDRSYETRINHVQEELTIVKKIVDAQKVIYGFISRTLSAGESKNPISRTRPFDHYGEGLNRSAAPYSNPFAPGNADDMALELPLSELSSVRDLLVWECIDLLERKKKEFQGYGLHAQSLERQNASKVIGTKDKQEQAIYIFTLVTIIFLPLSAVSSIFGMNTSDVRDMESGMWTYWAVAIPVTLLVILLGLWWLGELGALAAWVTCKLRGQRGLSDEIPPPPYPGHQLSSMTVPEELPGRIRNVYRERYYRPPPPVIESDDDMREGWRRQYRQREGERLEEERYAVEKRIDRERRRAEERQLLEEKRLLDKLELEEEAKAKMQAELDLLRREMRMQEEEAAKRAAGERMQRHRNEERERRLAEERASRAAEEKAKRVAEEKQPASVRERRDDSDEGPSRRAPYRDQTVEDRQNGCHLHGTTTTRALRSACILILQRTIAPLFALVEPRSSRRRHHLPSSTSLPLRLLLSAGLPHCKYSSHHDTQPQQQPRHRLNVSAVKMAPSRDYDYTRTKKRLYLDPPTYDRPVVRTRRTTFVPPPPPPPVIYKPPTPPPVICKPATPPPPVVVEPPPPPPPVICEPLPPPPPPVCPPSPEPGIEVIAVDVDPVEKKRRRRRSHSRHSGSHSREVYIEREKIVPVRVPVPVPQPQQPEYETFRYVDAPRRSPPRIMPAPPREEREEDRMRIMIHDRRREREYVDDGYQGSGSDPPGANGDDFDNQYRHAFLVLEPKKKDSSSHVKHVLCAESDMERDQWVDALLRWIDYREPGEEDSRSGKDHTHDRHGSGGSERNMVKKKKGKPGVSNHQPSDSDSLIGVRYDSTSQGDLPHSAPGRPKTSGGPPEHPGHNEAAQAPMVISGPKDMHVISDSSSWGNKPQALSVPSYEEKKQRKRSFFGFGPKTTRSSGDGGSDGLFDGSSASTPPQGAGYQGPVRQVFGANLTDAVRYNSPVDVDVPLPAVVYRCIQYLDAKNAILEEGIFRLSGSNVVIKQIRERFNIEGDINLITDEAFYDIHAIASLLKLYLRELPTTILTRDLHNEFLSVTEMTSPKDKVMALNALVQRLPLANATLLKYLLAFLIRIINNADVNKMTVRNVGLPRSPMPPGMAAGPSAASRAEPTKGAPRTSSMDSAISAATKTSSQKGSRELETDSQDIAGLIKTAGSPEAVIQYLLKEKQSQAQQNAQLWRLVDKQRAMILGLNKDLERSLKDKEKYRKKLKEVMSVPEIAKSAGLKKSGSVADVLGRSVPKVDVHGPTDQQPAAPDSPSLDSDSQKHSPIDLAMAPYPITPPADQPHNGPPSAVGEMLDPSHTMPKPQEHAYDRYDHEAEEKAEQVARQQDDQRQLLELPLNLALPPSRSLPSKPPRMPPPNPPVGPPSPVAASHASPQTDEGLAKFPAPPPRKAPPAPLQLHKERSVILDEDETDSDFDDILQVNRDIDPKRGRRRTREEDDRMREILAQQEAERRSLSKKSKSQSQKSTPTEPEHPGRSEPIPPSPREIPQQLALQQNGPASLAGVLSGDRLQTTVVAGPLSPGLPQSPRPFGAGPSGNVNSLATPRTGSHLQSAPLSPRPPRQPIPLPPGTPLASPPHMTGEPLSLKSPQPLVIMKSSETNRQANSDKPRASPTERSRVFKGFITEEYPDLLLPPNALPSIQIKVASSRMKPSRASVLSLTQLEEDPVFTLAVFSRANGAELWRVEKDLASLAKLDQKLKNCSTVTIKAPDRALFSGHAPAKLDARRIALDYYLEEILETQLDQTAATELC</sequence>
<organism evidence="10 11">
    <name type="scientific">Verticillium longisporum</name>
    <name type="common">Verticillium dahliae var. longisporum</name>
    <dbReference type="NCBI Taxonomy" id="100787"/>
    <lineage>
        <taxon>Eukaryota</taxon>
        <taxon>Fungi</taxon>
        <taxon>Dikarya</taxon>
        <taxon>Ascomycota</taxon>
        <taxon>Pezizomycotina</taxon>
        <taxon>Sordariomycetes</taxon>
        <taxon>Hypocreomycetidae</taxon>
        <taxon>Glomerellales</taxon>
        <taxon>Plectosphaerellaceae</taxon>
        <taxon>Verticillium</taxon>
    </lineage>
</organism>